<dbReference type="Pfam" id="PF22570">
    <property type="entry name" value="LiaF-TM"/>
    <property type="match status" value="1"/>
</dbReference>
<dbReference type="PANTHER" id="PTHR40763">
    <property type="entry name" value="MEMBRANE PROTEIN-RELATED"/>
    <property type="match status" value="1"/>
</dbReference>
<evidence type="ECO:0000313" key="4">
    <source>
        <dbReference type="Proteomes" id="UP000321291"/>
    </source>
</evidence>
<name>A0A5B8VK08_9BACT</name>
<keyword evidence="4" id="KW-1185">Reference proteome</keyword>
<protein>
    <recommendedName>
        <fullName evidence="2">LiaF transmembrane domain-containing protein</fullName>
    </recommendedName>
</protein>
<proteinExistence type="predicted"/>
<keyword evidence="1" id="KW-0472">Membrane</keyword>
<evidence type="ECO:0000313" key="3">
    <source>
        <dbReference type="EMBL" id="QEC71894.1"/>
    </source>
</evidence>
<dbReference type="EMBL" id="CP042434">
    <property type="protein sequence ID" value="QEC71894.1"/>
    <property type="molecule type" value="Genomic_DNA"/>
</dbReference>
<dbReference type="PANTHER" id="PTHR40763:SF5">
    <property type="entry name" value="MEMBRANE PROTEIN"/>
    <property type="match status" value="1"/>
</dbReference>
<keyword evidence="1" id="KW-0812">Transmembrane</keyword>
<dbReference type="AlphaFoldDB" id="A0A5B8VK08"/>
<dbReference type="Proteomes" id="UP000321291">
    <property type="component" value="Chromosome"/>
</dbReference>
<dbReference type="RefSeq" id="WP_146781356.1">
    <property type="nucleotide sequence ID" value="NZ_CP042434.1"/>
</dbReference>
<accession>A0A5B8VK08</accession>
<sequence>MENEENKTWARPEVEKKTEEERAQYEAMFHTKVSHNKALIGIFIVIIGVVLLLKQIPAIGGYLPDWLFTWPMILIVIGAFIFLKNGFGGLPPIIIGLFFLLREENILSDQVRNYALPLLVILIGLVFILKRNHHPDFRRAHMRRRFRGRGRYDRECTFSNWDSVDKSSEDFLDVNSIFGSAEKSMFTKSFKGGNINCAFGGAKINLTQADIEDKAVLNISVAFGGAEITVPANWQVQNDLTAILGGIEDKRRMTVMDDHKKTLILRGGIFCGGVEIKN</sequence>
<gene>
    <name evidence="3" type="ORF">FSB73_09685</name>
</gene>
<feature type="transmembrane region" description="Helical" evidence="1">
    <location>
        <begin position="68"/>
        <end position="101"/>
    </location>
</feature>
<dbReference type="OrthoDB" id="129627at2"/>
<feature type="transmembrane region" description="Helical" evidence="1">
    <location>
        <begin position="38"/>
        <end position="56"/>
    </location>
</feature>
<organism evidence="3 4">
    <name type="scientific">Arachidicoccus ginsenosidivorans</name>
    <dbReference type="NCBI Taxonomy" id="496057"/>
    <lineage>
        <taxon>Bacteria</taxon>
        <taxon>Pseudomonadati</taxon>
        <taxon>Bacteroidota</taxon>
        <taxon>Chitinophagia</taxon>
        <taxon>Chitinophagales</taxon>
        <taxon>Chitinophagaceae</taxon>
        <taxon>Arachidicoccus</taxon>
    </lineage>
</organism>
<reference evidence="3 4" key="1">
    <citation type="journal article" date="2017" name="Int. J. Syst. Evol. Microbiol.">
        <title>Arachidicoccus ginsenosidivorans sp. nov., with ginsenoside-converting activity isolated from ginseng cultivating soil.</title>
        <authorList>
            <person name="Siddiqi M.Z."/>
            <person name="Aslam Z."/>
            <person name="Im W.T."/>
        </authorList>
    </citation>
    <scope>NUCLEOTIDE SEQUENCE [LARGE SCALE GENOMIC DNA]</scope>
    <source>
        <strain evidence="3 4">Gsoil 809</strain>
    </source>
</reference>
<feature type="domain" description="LiaF transmembrane" evidence="2">
    <location>
        <begin position="39"/>
        <end position="134"/>
    </location>
</feature>
<keyword evidence="1" id="KW-1133">Transmembrane helix</keyword>
<feature type="transmembrane region" description="Helical" evidence="1">
    <location>
        <begin position="113"/>
        <end position="129"/>
    </location>
</feature>
<evidence type="ECO:0000256" key="1">
    <source>
        <dbReference type="SAM" id="Phobius"/>
    </source>
</evidence>
<dbReference type="KEGG" id="agi:FSB73_09685"/>
<evidence type="ECO:0000259" key="2">
    <source>
        <dbReference type="Pfam" id="PF22570"/>
    </source>
</evidence>
<dbReference type="InterPro" id="IPR054331">
    <property type="entry name" value="LiaF_TM"/>
</dbReference>